<dbReference type="Proteomes" id="UP000000759">
    <property type="component" value="Chromosome 19"/>
</dbReference>
<name>B7G8S9_PHATC</name>
<dbReference type="SUPFAM" id="SSF49329">
    <property type="entry name" value="Cu,Zn superoxide dismutase-like"/>
    <property type="match status" value="1"/>
</dbReference>
<reference evidence="4 5" key="1">
    <citation type="journal article" date="2008" name="Nature">
        <title>The Phaeodactylum genome reveals the evolutionary history of diatom genomes.</title>
        <authorList>
            <person name="Bowler C."/>
            <person name="Allen A.E."/>
            <person name="Badger J.H."/>
            <person name="Grimwood J."/>
            <person name="Jabbari K."/>
            <person name="Kuo A."/>
            <person name="Maheswari U."/>
            <person name="Martens C."/>
            <person name="Maumus F."/>
            <person name="Otillar R.P."/>
            <person name="Rayko E."/>
            <person name="Salamov A."/>
            <person name="Vandepoele K."/>
            <person name="Beszteri B."/>
            <person name="Gruber A."/>
            <person name="Heijde M."/>
            <person name="Katinka M."/>
            <person name="Mock T."/>
            <person name="Valentin K."/>
            <person name="Verret F."/>
            <person name="Berges J.A."/>
            <person name="Brownlee C."/>
            <person name="Cadoret J.P."/>
            <person name="Chiovitti A."/>
            <person name="Choi C.J."/>
            <person name="Coesel S."/>
            <person name="De Martino A."/>
            <person name="Detter J.C."/>
            <person name="Durkin C."/>
            <person name="Falciatore A."/>
            <person name="Fournet J."/>
            <person name="Haruta M."/>
            <person name="Huysman M.J."/>
            <person name="Jenkins B.D."/>
            <person name="Jiroutova K."/>
            <person name="Jorgensen R.E."/>
            <person name="Joubert Y."/>
            <person name="Kaplan A."/>
            <person name="Kroger N."/>
            <person name="Kroth P.G."/>
            <person name="La Roche J."/>
            <person name="Lindquist E."/>
            <person name="Lommer M."/>
            <person name="Martin-Jezequel V."/>
            <person name="Lopez P.J."/>
            <person name="Lucas S."/>
            <person name="Mangogna M."/>
            <person name="McGinnis K."/>
            <person name="Medlin L.K."/>
            <person name="Montsant A."/>
            <person name="Oudot-Le Secq M.P."/>
            <person name="Napoli C."/>
            <person name="Obornik M."/>
            <person name="Parker M.S."/>
            <person name="Petit J.L."/>
            <person name="Porcel B.M."/>
            <person name="Poulsen N."/>
            <person name="Robison M."/>
            <person name="Rychlewski L."/>
            <person name="Rynearson T.A."/>
            <person name="Schmutz J."/>
            <person name="Shapiro H."/>
            <person name="Siaut M."/>
            <person name="Stanley M."/>
            <person name="Sussman M.R."/>
            <person name="Taylor A.R."/>
            <person name="Vardi A."/>
            <person name="von Dassow P."/>
            <person name="Vyverman W."/>
            <person name="Willis A."/>
            <person name="Wyrwicz L.S."/>
            <person name="Rokhsar D.S."/>
            <person name="Weissenbach J."/>
            <person name="Armbrust E.V."/>
            <person name="Green B.R."/>
            <person name="Van de Peer Y."/>
            <person name="Grigoriev I.V."/>
        </authorList>
    </citation>
    <scope>NUCLEOTIDE SEQUENCE [LARGE SCALE GENOMIC DNA]</scope>
    <source>
        <strain evidence="4 5">CCAP 1055/1</strain>
    </source>
</reference>
<dbReference type="KEGG" id="pti:PHATRDRAFT_48901"/>
<dbReference type="InParanoid" id="B7G8S9"/>
<feature type="compositionally biased region" description="Basic and acidic residues" evidence="1">
    <location>
        <begin position="283"/>
        <end position="294"/>
    </location>
</feature>
<proteinExistence type="predicted"/>
<evidence type="ECO:0000256" key="2">
    <source>
        <dbReference type="SAM" id="Phobius"/>
    </source>
</evidence>
<dbReference type="InterPro" id="IPR036423">
    <property type="entry name" value="SOD-like_Cu/Zn_dom_sf"/>
</dbReference>
<feature type="region of interest" description="Disordered" evidence="1">
    <location>
        <begin position="278"/>
        <end position="297"/>
    </location>
</feature>
<dbReference type="GO" id="GO:0006801">
    <property type="term" value="P:superoxide metabolic process"/>
    <property type="evidence" value="ECO:0007669"/>
    <property type="project" value="InterPro"/>
</dbReference>
<keyword evidence="2" id="KW-1133">Transmembrane helix</keyword>
<dbReference type="eggNOG" id="ENOG502S983">
    <property type="taxonomic scope" value="Eukaryota"/>
</dbReference>
<dbReference type="OrthoDB" id="46161at2759"/>
<evidence type="ECO:0000256" key="3">
    <source>
        <dbReference type="SAM" id="SignalP"/>
    </source>
</evidence>
<keyword evidence="2" id="KW-0812">Transmembrane</keyword>
<sequence>MKLLFVCLIATLRRSQAHLNHAVYAADIAPISGNSDSATVNGVAVVFEAGDGVTVGYGGFVDGLGVNLDASCTGCNIAIHSDPWTEERYVTDEDGSAQFSNVIVVGTRDLEGRAMIVSGADGTRVGCGLLEMVNNTRILHADTLGMGDGTAMGVESESKVILFPNRDDQVCVGGNIWNLPGDVESTDCSLTNGCGTTIYSGADCSNATTLGEHYFNVDVVATDPWMEAGYQATDSSGNAFYVHCLTTGHASHEGRALVVHSTEGEPQSCGVLEFEAEGEGDHDEDHGSGGKEDGATSSNGTSISLILTFVLVGLVTIPATLWRW</sequence>
<reference evidence="5" key="2">
    <citation type="submission" date="2008-08" db="EMBL/GenBank/DDBJ databases">
        <authorList>
            <consortium name="Diatom Consortium"/>
            <person name="Grigoriev I."/>
            <person name="Grimwood J."/>
            <person name="Kuo A."/>
            <person name="Otillar R.P."/>
            <person name="Salamov A."/>
            <person name="Detter J.C."/>
            <person name="Lindquist E."/>
            <person name="Shapiro H."/>
            <person name="Lucas S."/>
            <person name="Glavina del Rio T."/>
            <person name="Pitluck S."/>
            <person name="Rokhsar D."/>
            <person name="Bowler C."/>
        </authorList>
    </citation>
    <scope>GENOME REANNOTATION</scope>
    <source>
        <strain evidence="5">CCAP 1055/1</strain>
    </source>
</reference>
<keyword evidence="3" id="KW-0732">Signal</keyword>
<dbReference type="GO" id="GO:0046872">
    <property type="term" value="F:metal ion binding"/>
    <property type="evidence" value="ECO:0007669"/>
    <property type="project" value="InterPro"/>
</dbReference>
<gene>
    <name evidence="4" type="ORF">PHATRDRAFT_48901</name>
</gene>
<accession>B7G8S9</accession>
<protein>
    <recommendedName>
        <fullName evidence="6">Superoxide dismutase copper/zinc binding domain-containing protein</fullName>
    </recommendedName>
</protein>
<keyword evidence="5" id="KW-1185">Reference proteome</keyword>
<dbReference type="AlphaFoldDB" id="B7G8S9"/>
<dbReference type="RefSeq" id="XP_002183523.1">
    <property type="nucleotide sequence ID" value="XM_002183487.1"/>
</dbReference>
<keyword evidence="2" id="KW-0472">Membrane</keyword>
<evidence type="ECO:0000256" key="1">
    <source>
        <dbReference type="SAM" id="MobiDB-lite"/>
    </source>
</evidence>
<dbReference type="PaxDb" id="2850-Phatr48901"/>
<evidence type="ECO:0008006" key="6">
    <source>
        <dbReference type="Google" id="ProtNLM"/>
    </source>
</evidence>
<feature type="transmembrane region" description="Helical" evidence="2">
    <location>
        <begin position="303"/>
        <end position="322"/>
    </location>
</feature>
<feature type="chain" id="PRO_5002853025" description="Superoxide dismutase copper/zinc binding domain-containing protein" evidence="3">
    <location>
        <begin position="18"/>
        <end position="324"/>
    </location>
</feature>
<dbReference type="HOGENOM" id="CLU_859112_0_0_1"/>
<organism evidence="4 5">
    <name type="scientific">Phaeodactylum tricornutum (strain CCAP 1055/1)</name>
    <dbReference type="NCBI Taxonomy" id="556484"/>
    <lineage>
        <taxon>Eukaryota</taxon>
        <taxon>Sar</taxon>
        <taxon>Stramenopiles</taxon>
        <taxon>Ochrophyta</taxon>
        <taxon>Bacillariophyta</taxon>
        <taxon>Bacillariophyceae</taxon>
        <taxon>Bacillariophycidae</taxon>
        <taxon>Naviculales</taxon>
        <taxon>Phaeodactylaceae</taxon>
        <taxon>Phaeodactylum</taxon>
    </lineage>
</organism>
<feature type="signal peptide" evidence="3">
    <location>
        <begin position="1"/>
        <end position="17"/>
    </location>
</feature>
<dbReference type="GeneID" id="7195175"/>
<evidence type="ECO:0000313" key="4">
    <source>
        <dbReference type="EMBL" id="EEC45223.1"/>
    </source>
</evidence>
<dbReference type="EMBL" id="CM000621">
    <property type="protein sequence ID" value="EEC45223.1"/>
    <property type="molecule type" value="Genomic_DNA"/>
</dbReference>
<evidence type="ECO:0000313" key="5">
    <source>
        <dbReference type="Proteomes" id="UP000000759"/>
    </source>
</evidence>